<protein>
    <submittedName>
        <fullName evidence="1">Uncharacterized protein</fullName>
    </submittedName>
</protein>
<comment type="caution">
    <text evidence="1">The sequence shown here is derived from an EMBL/GenBank/DDBJ whole genome shotgun (WGS) entry which is preliminary data.</text>
</comment>
<proteinExistence type="predicted"/>
<accession>A0AA40KRF3</accession>
<reference evidence="1" key="1">
    <citation type="submission" date="2021-10" db="EMBL/GenBank/DDBJ databases">
        <title>Melipona bicolor Genome sequencing and assembly.</title>
        <authorList>
            <person name="Araujo N.S."/>
            <person name="Arias M.C."/>
        </authorList>
    </citation>
    <scope>NUCLEOTIDE SEQUENCE</scope>
    <source>
        <strain evidence="1">USP_2M_L1-L4_2017</strain>
        <tissue evidence="1">Whole body</tissue>
    </source>
</reference>
<organism evidence="1 2">
    <name type="scientific">Melipona bicolor</name>
    <dbReference type="NCBI Taxonomy" id="60889"/>
    <lineage>
        <taxon>Eukaryota</taxon>
        <taxon>Metazoa</taxon>
        <taxon>Ecdysozoa</taxon>
        <taxon>Arthropoda</taxon>
        <taxon>Hexapoda</taxon>
        <taxon>Insecta</taxon>
        <taxon>Pterygota</taxon>
        <taxon>Neoptera</taxon>
        <taxon>Endopterygota</taxon>
        <taxon>Hymenoptera</taxon>
        <taxon>Apocrita</taxon>
        <taxon>Aculeata</taxon>
        <taxon>Apoidea</taxon>
        <taxon>Anthophila</taxon>
        <taxon>Apidae</taxon>
        <taxon>Melipona</taxon>
    </lineage>
</organism>
<dbReference type="EMBL" id="JAHYIQ010000008">
    <property type="protein sequence ID" value="KAK1130051.1"/>
    <property type="molecule type" value="Genomic_DNA"/>
</dbReference>
<keyword evidence="2" id="KW-1185">Reference proteome</keyword>
<sequence length="112" mass="12743">MHVKIQEKSYACITKCMVILASAKTGSDNFDVKERPVFHILEGDEDKIKVEANRPMTTREICRIRPHETKARHLGSKYVPDLRKEGRKTLLSIEIDPGEIVTQKKLRGSLLG</sequence>
<dbReference type="Proteomes" id="UP001177670">
    <property type="component" value="Unassembled WGS sequence"/>
</dbReference>
<evidence type="ECO:0000313" key="1">
    <source>
        <dbReference type="EMBL" id="KAK1130051.1"/>
    </source>
</evidence>
<dbReference type="AlphaFoldDB" id="A0AA40KRF3"/>
<evidence type="ECO:0000313" key="2">
    <source>
        <dbReference type="Proteomes" id="UP001177670"/>
    </source>
</evidence>
<name>A0AA40KRF3_9HYME</name>
<gene>
    <name evidence="1" type="ORF">K0M31_019735</name>
</gene>